<dbReference type="CDD" id="cd07067">
    <property type="entry name" value="HP_PGM_like"/>
    <property type="match status" value="1"/>
</dbReference>
<dbReference type="InterPro" id="IPR013078">
    <property type="entry name" value="His_Pase_superF_clade-1"/>
</dbReference>
<proteinExistence type="predicted"/>
<dbReference type="Proteomes" id="UP000620104">
    <property type="component" value="Unassembled WGS sequence"/>
</dbReference>
<dbReference type="GO" id="GO:0043456">
    <property type="term" value="P:regulation of pentose-phosphate shunt"/>
    <property type="evidence" value="ECO:0007669"/>
    <property type="project" value="TreeGrafter"/>
</dbReference>
<dbReference type="AlphaFoldDB" id="A0A8H3TVS0"/>
<dbReference type="PANTHER" id="PTHR46517">
    <property type="entry name" value="FRUCTOSE-2,6-BISPHOSPHATASE TIGAR"/>
    <property type="match status" value="1"/>
</dbReference>
<dbReference type="PANTHER" id="PTHR46517:SF1">
    <property type="entry name" value="FRUCTOSE-2,6-BISPHOSPHATASE TIGAR"/>
    <property type="match status" value="1"/>
</dbReference>
<evidence type="ECO:0000313" key="4">
    <source>
        <dbReference type="EMBL" id="GHJ87630.1"/>
    </source>
</evidence>
<evidence type="ECO:0000313" key="5">
    <source>
        <dbReference type="Proteomes" id="UP000620104"/>
    </source>
</evidence>
<evidence type="ECO:0000256" key="3">
    <source>
        <dbReference type="SAM" id="MobiDB-lite"/>
    </source>
</evidence>
<dbReference type="Pfam" id="PF00300">
    <property type="entry name" value="His_Phos_1"/>
    <property type="match status" value="1"/>
</dbReference>
<keyword evidence="1" id="KW-0378">Hydrolase</keyword>
<dbReference type="InterPro" id="IPR029033">
    <property type="entry name" value="His_PPase_superfam"/>
</dbReference>
<evidence type="ECO:0008006" key="6">
    <source>
        <dbReference type="Google" id="ProtNLM"/>
    </source>
</evidence>
<dbReference type="GO" id="GO:0045820">
    <property type="term" value="P:negative regulation of glycolytic process"/>
    <property type="evidence" value="ECO:0007669"/>
    <property type="project" value="TreeGrafter"/>
</dbReference>
<sequence>MIILTIVRHGESTDNLKAVWAGSADAPLSSHGMNQAKAVGASFSDYRIDAMFASNLLRAAWTAQQIHKHQSPPPPPLTYSPLFQEQNFGRAERQPFAANKGMPGFHREPGRSFKFEQGESLDDVRARAEKAIAQYIEPILQSARGKSAEEAPKVFVVAHGIFNSELLGAFIARRPPSGSQVAWRGSGMTNTGWTRVEIGYHDEFPAGQQDGEEAVGTGEAKPTTDAAEVDATGHSTTQPTAVPAQPPNLSRTTTNTSTRSAASTMSVSREKKPLPHLRVNVLTMNVSTHLDGIKRQKGGIGSAAHDDKQKDIRSFFAGGG</sequence>
<gene>
    <name evidence="4" type="ORF">NliqN6_4032</name>
</gene>
<dbReference type="PROSITE" id="PS00175">
    <property type="entry name" value="PG_MUTASE"/>
    <property type="match status" value="1"/>
</dbReference>
<evidence type="ECO:0000256" key="1">
    <source>
        <dbReference type="ARBA" id="ARBA00022801"/>
    </source>
</evidence>
<dbReference type="SMART" id="SM00855">
    <property type="entry name" value="PGAM"/>
    <property type="match status" value="1"/>
</dbReference>
<dbReference type="GO" id="GO:0005829">
    <property type="term" value="C:cytosol"/>
    <property type="evidence" value="ECO:0007669"/>
    <property type="project" value="TreeGrafter"/>
</dbReference>
<dbReference type="InterPro" id="IPR051695">
    <property type="entry name" value="Phosphoglycerate_Mutase"/>
</dbReference>
<feature type="region of interest" description="Disordered" evidence="3">
    <location>
        <begin position="204"/>
        <end position="271"/>
    </location>
</feature>
<organism evidence="4 5">
    <name type="scientific">Naganishia liquefaciens</name>
    <dbReference type="NCBI Taxonomy" id="104408"/>
    <lineage>
        <taxon>Eukaryota</taxon>
        <taxon>Fungi</taxon>
        <taxon>Dikarya</taxon>
        <taxon>Basidiomycota</taxon>
        <taxon>Agaricomycotina</taxon>
        <taxon>Tremellomycetes</taxon>
        <taxon>Filobasidiales</taxon>
        <taxon>Filobasidiaceae</taxon>
        <taxon>Naganishia</taxon>
    </lineage>
</organism>
<comment type="caution">
    <text evidence="4">The sequence shown here is derived from an EMBL/GenBank/DDBJ whole genome shotgun (WGS) entry which is preliminary data.</text>
</comment>
<feature type="compositionally biased region" description="Low complexity" evidence="3">
    <location>
        <begin position="250"/>
        <end position="267"/>
    </location>
</feature>
<feature type="binding site" evidence="2">
    <location>
        <begin position="8"/>
        <end position="15"/>
    </location>
    <ligand>
        <name>substrate</name>
    </ligand>
</feature>
<dbReference type="InterPro" id="IPR001345">
    <property type="entry name" value="PG/BPGM_mutase_AS"/>
</dbReference>
<dbReference type="SUPFAM" id="SSF53254">
    <property type="entry name" value="Phosphoglycerate mutase-like"/>
    <property type="match status" value="1"/>
</dbReference>
<accession>A0A8H3TVS0</accession>
<dbReference type="EMBL" id="BLZA01000023">
    <property type="protein sequence ID" value="GHJ87630.1"/>
    <property type="molecule type" value="Genomic_DNA"/>
</dbReference>
<name>A0A8H3TVS0_9TREE</name>
<keyword evidence="5" id="KW-1185">Reference proteome</keyword>
<evidence type="ECO:0000256" key="2">
    <source>
        <dbReference type="PIRSR" id="PIRSR613078-2"/>
    </source>
</evidence>
<reference evidence="4" key="1">
    <citation type="submission" date="2020-07" db="EMBL/GenBank/DDBJ databases">
        <title>Draft Genome Sequence of a Deep-Sea Yeast, Naganishia (Cryptococcus) liquefaciens strain N6.</title>
        <authorList>
            <person name="Han Y.W."/>
            <person name="Kajitani R."/>
            <person name="Morimoto H."/>
            <person name="Parhat M."/>
            <person name="Tsubouchi H."/>
            <person name="Bakenova O."/>
            <person name="Ogata M."/>
            <person name="Argunhan B."/>
            <person name="Aoki R."/>
            <person name="Kajiwara S."/>
            <person name="Itoh T."/>
            <person name="Iwasaki H."/>
        </authorList>
    </citation>
    <scope>NUCLEOTIDE SEQUENCE</scope>
    <source>
        <strain evidence="4">N6</strain>
    </source>
</reference>
<dbReference type="GO" id="GO:0004331">
    <property type="term" value="F:fructose-2,6-bisphosphate 2-phosphatase activity"/>
    <property type="evidence" value="ECO:0007669"/>
    <property type="project" value="TreeGrafter"/>
</dbReference>
<dbReference type="OrthoDB" id="354304at2759"/>
<protein>
    <recommendedName>
        <fullName evidence="6">Histidine phosphatase family protein</fullName>
    </recommendedName>
</protein>
<feature type="binding site" evidence="2">
    <location>
        <position position="58"/>
    </location>
    <ligand>
        <name>substrate</name>
    </ligand>
</feature>
<dbReference type="Gene3D" id="3.40.50.1240">
    <property type="entry name" value="Phosphoglycerate mutase-like"/>
    <property type="match status" value="1"/>
</dbReference>